<dbReference type="InterPro" id="IPR045854">
    <property type="entry name" value="NO2/SO3_Rdtase_4Fe4S_sf"/>
</dbReference>
<feature type="domain" description="Nitrite/Sulfite reductase ferredoxin-like" evidence="9">
    <location>
        <begin position="380"/>
        <end position="430"/>
    </location>
</feature>
<dbReference type="AlphaFoldDB" id="A0A1H1A2S5"/>
<dbReference type="GO" id="GO:0051539">
    <property type="term" value="F:4 iron, 4 sulfur cluster binding"/>
    <property type="evidence" value="ECO:0007669"/>
    <property type="project" value="UniProtKB-KW"/>
</dbReference>
<name>A0A1H1A2S5_9BURK</name>
<evidence type="ECO:0000256" key="3">
    <source>
        <dbReference type="ARBA" id="ARBA00022617"/>
    </source>
</evidence>
<dbReference type="PANTHER" id="PTHR32439:SF0">
    <property type="entry name" value="FERREDOXIN--NITRITE REDUCTASE, CHLOROPLASTIC"/>
    <property type="match status" value="1"/>
</dbReference>
<dbReference type="GO" id="GO:0046872">
    <property type="term" value="F:metal ion binding"/>
    <property type="evidence" value="ECO:0007669"/>
    <property type="project" value="UniProtKB-KW"/>
</dbReference>
<evidence type="ECO:0000256" key="6">
    <source>
        <dbReference type="ARBA" id="ARBA00023004"/>
    </source>
</evidence>
<dbReference type="Gene3D" id="3.90.480.10">
    <property type="entry name" value="Sulfite Reductase Hemoprotein,Domain 2"/>
    <property type="match status" value="1"/>
</dbReference>
<feature type="domain" description="Nitrite/Sulfite reductase ferredoxin-like" evidence="9">
    <location>
        <begin position="83"/>
        <end position="144"/>
    </location>
</feature>
<dbReference type="PANTHER" id="PTHR32439">
    <property type="entry name" value="FERREDOXIN--NITRITE REDUCTASE, CHLOROPLASTIC"/>
    <property type="match status" value="1"/>
</dbReference>
<keyword evidence="3" id="KW-0349">Heme</keyword>
<dbReference type="InterPro" id="IPR005117">
    <property type="entry name" value="NiRdtase/SiRdtase_haem-b_fer"/>
</dbReference>
<reference evidence="11" key="1">
    <citation type="submission" date="2016-10" db="EMBL/GenBank/DDBJ databases">
        <authorList>
            <person name="Varghese N."/>
        </authorList>
    </citation>
    <scope>NUCLEOTIDE SEQUENCE [LARGE SCALE GENOMIC DNA]</scope>
    <source>
        <strain evidence="11">GAS106B</strain>
    </source>
</reference>
<evidence type="ECO:0000256" key="5">
    <source>
        <dbReference type="ARBA" id="ARBA00023002"/>
    </source>
</evidence>
<dbReference type="Pfam" id="PF03460">
    <property type="entry name" value="NIR_SIR_ferr"/>
    <property type="match status" value="2"/>
</dbReference>
<feature type="domain" description="Nitrite/sulphite reductase 4Fe-4S" evidence="8">
    <location>
        <begin position="444"/>
        <end position="583"/>
    </location>
</feature>
<keyword evidence="2" id="KW-0004">4Fe-4S</keyword>
<keyword evidence="7" id="KW-0411">Iron-sulfur</keyword>
<dbReference type="InterPro" id="IPR006066">
    <property type="entry name" value="NO2/SO3_Rdtase_FeS/sirohaem_BS"/>
</dbReference>
<sequence>MGLNARLRLLTKTEFKARRNATAVCHAKNWGPRMYQYDQYDQTIVDERVAQYADQVRRRLSGELSEEEFRPLRLQNGLYYQRHAYMHRIAIPYGNLRSDQMRVLAQIAREHDRGYGHFSTRSNIQYNWIKLEETPEILRKLAAVQMHGIQTSGNCIRNITADQFAGVAPDEVVDPRPWAEILRQWSTFHPEFAWLPRKFKIAVSGSKEDRAAVQIHDMGVYLKKNEQGELVADILAGGGMGRTPIIGAIIRRDLPWQHLLTYCEAVLRVYNRYGRRDNMYKARIKILVKALSPEKFSAQVEEEWQHLKDGPATLTQTEVDRVVQYFQPPVYDKLPDTDASFEKHLLENRAFARWVERNVRPHKVEGYSSVTLSLKPTTIAPGDATDTQMEAVADWADEYSLGEIRVSHEQNLILANVKKRDLFALWEKAKSQGFATPNIGLLTDIIACPGGDFCSLANAKSIPIALAIQERFNDLDYVYDLGDVSLNISGCINACGHHHIGNIGILGVDKDGSEWYQVTLGGEQGSGATGAHLGRVIGPSFSAEEMPDVMSKVIDTFVENRHEGERFIETYNRIGMAPFKERVYASRQPAHA</sequence>
<dbReference type="SUPFAM" id="SSF56014">
    <property type="entry name" value="Nitrite and sulphite reductase 4Fe-4S domain-like"/>
    <property type="match status" value="2"/>
</dbReference>
<evidence type="ECO:0000256" key="7">
    <source>
        <dbReference type="ARBA" id="ARBA00023014"/>
    </source>
</evidence>
<proteinExistence type="inferred from homology"/>
<organism evidence="10 11">
    <name type="scientific">Paraburkholderia fungorum</name>
    <dbReference type="NCBI Taxonomy" id="134537"/>
    <lineage>
        <taxon>Bacteria</taxon>
        <taxon>Pseudomonadati</taxon>
        <taxon>Pseudomonadota</taxon>
        <taxon>Betaproteobacteria</taxon>
        <taxon>Burkholderiales</taxon>
        <taxon>Burkholderiaceae</taxon>
        <taxon>Paraburkholderia</taxon>
    </lineage>
</organism>
<keyword evidence="11" id="KW-1185">Reference proteome</keyword>
<evidence type="ECO:0000256" key="1">
    <source>
        <dbReference type="ARBA" id="ARBA00010429"/>
    </source>
</evidence>
<dbReference type="InterPro" id="IPR036136">
    <property type="entry name" value="Nit/Sulf_reduc_fer-like_dom_sf"/>
</dbReference>
<comment type="similarity">
    <text evidence="1">Belongs to the nitrite and sulfite reductase 4Fe-4S domain family.</text>
</comment>
<evidence type="ECO:0000259" key="9">
    <source>
        <dbReference type="Pfam" id="PF03460"/>
    </source>
</evidence>
<dbReference type="Proteomes" id="UP000183487">
    <property type="component" value="Unassembled WGS sequence"/>
</dbReference>
<protein>
    <submittedName>
        <fullName evidence="10">Sulfite reductase (NADPH) beta subunit</fullName>
    </submittedName>
</protein>
<dbReference type="Pfam" id="PF01077">
    <property type="entry name" value="NIR_SIR"/>
    <property type="match status" value="2"/>
</dbReference>
<dbReference type="PRINTS" id="PR00397">
    <property type="entry name" value="SIROHAEM"/>
</dbReference>
<accession>A0A1H1A2S5</accession>
<dbReference type="InterPro" id="IPR006067">
    <property type="entry name" value="NO2/SO3_Rdtase_4Fe4S_dom"/>
</dbReference>
<evidence type="ECO:0000256" key="4">
    <source>
        <dbReference type="ARBA" id="ARBA00022723"/>
    </source>
</evidence>
<dbReference type="SUPFAM" id="SSF55124">
    <property type="entry name" value="Nitrite/Sulfite reductase N-terminal domain-like"/>
    <property type="match status" value="2"/>
</dbReference>
<keyword evidence="4" id="KW-0479">Metal-binding</keyword>
<dbReference type="Gene3D" id="3.30.413.10">
    <property type="entry name" value="Sulfite Reductase Hemoprotein, domain 1"/>
    <property type="match status" value="2"/>
</dbReference>
<dbReference type="GO" id="GO:0016491">
    <property type="term" value="F:oxidoreductase activity"/>
    <property type="evidence" value="ECO:0007669"/>
    <property type="project" value="UniProtKB-KW"/>
</dbReference>
<gene>
    <name evidence="10" type="ORF">SAMN05443245_0987</name>
</gene>
<evidence type="ECO:0000313" key="10">
    <source>
        <dbReference type="EMBL" id="SDQ33920.1"/>
    </source>
</evidence>
<feature type="domain" description="Nitrite/sulphite reductase 4Fe-4S" evidence="8">
    <location>
        <begin position="152"/>
        <end position="306"/>
    </location>
</feature>
<keyword evidence="5" id="KW-0560">Oxidoreductase</keyword>
<dbReference type="InterPro" id="IPR051329">
    <property type="entry name" value="NIR_SIR_4Fe-4S"/>
</dbReference>
<evidence type="ECO:0000259" key="8">
    <source>
        <dbReference type="Pfam" id="PF01077"/>
    </source>
</evidence>
<evidence type="ECO:0000313" key="11">
    <source>
        <dbReference type="Proteomes" id="UP000183487"/>
    </source>
</evidence>
<evidence type="ECO:0000256" key="2">
    <source>
        <dbReference type="ARBA" id="ARBA00022485"/>
    </source>
</evidence>
<dbReference type="GO" id="GO:0020037">
    <property type="term" value="F:heme binding"/>
    <property type="evidence" value="ECO:0007669"/>
    <property type="project" value="InterPro"/>
</dbReference>
<dbReference type="EMBL" id="FNKP01000001">
    <property type="protein sequence ID" value="SDQ33920.1"/>
    <property type="molecule type" value="Genomic_DNA"/>
</dbReference>
<keyword evidence="6" id="KW-0408">Iron</keyword>